<name>A0A7Y9E9J2_9ACTN</name>
<dbReference type="Proteomes" id="UP000535511">
    <property type="component" value="Unassembled WGS sequence"/>
</dbReference>
<keyword evidence="3" id="KW-1185">Reference proteome</keyword>
<evidence type="ECO:0000313" key="2">
    <source>
        <dbReference type="EMBL" id="NYD43502.1"/>
    </source>
</evidence>
<comment type="caution">
    <text evidence="2">The sequence shown here is derived from an EMBL/GenBank/DDBJ whole genome shotgun (WGS) entry which is preliminary data.</text>
</comment>
<organism evidence="2 3">
    <name type="scientific">Nocardioides panaciterrulae</name>
    <dbReference type="NCBI Taxonomy" id="661492"/>
    <lineage>
        <taxon>Bacteria</taxon>
        <taxon>Bacillati</taxon>
        <taxon>Actinomycetota</taxon>
        <taxon>Actinomycetes</taxon>
        <taxon>Propionibacteriales</taxon>
        <taxon>Nocardioidaceae</taxon>
        <taxon>Nocardioides</taxon>
    </lineage>
</organism>
<proteinExistence type="predicted"/>
<evidence type="ECO:0000256" key="1">
    <source>
        <dbReference type="SAM" id="MobiDB-lite"/>
    </source>
</evidence>
<protein>
    <submittedName>
        <fullName evidence="2">Uncharacterized protein</fullName>
    </submittedName>
</protein>
<evidence type="ECO:0000313" key="3">
    <source>
        <dbReference type="Proteomes" id="UP000535511"/>
    </source>
</evidence>
<reference evidence="2 3" key="1">
    <citation type="submission" date="2020-07" db="EMBL/GenBank/DDBJ databases">
        <title>Sequencing the genomes of 1000 actinobacteria strains.</title>
        <authorList>
            <person name="Klenk H.-P."/>
        </authorList>
    </citation>
    <scope>NUCLEOTIDE SEQUENCE [LARGE SCALE GENOMIC DNA]</scope>
    <source>
        <strain evidence="2 3">DSM 21350</strain>
    </source>
</reference>
<accession>A0A7Y9E9J2</accession>
<dbReference type="AlphaFoldDB" id="A0A7Y9E9J2"/>
<dbReference type="EMBL" id="JACCBG010000001">
    <property type="protein sequence ID" value="NYD43502.1"/>
    <property type="molecule type" value="Genomic_DNA"/>
</dbReference>
<feature type="region of interest" description="Disordered" evidence="1">
    <location>
        <begin position="30"/>
        <end position="57"/>
    </location>
</feature>
<gene>
    <name evidence="2" type="ORF">BJZ21_003585</name>
</gene>
<sequence length="57" mass="5740">MGALTQVTGGATGGVTQVIADRALRRVTSRARPSLGSVSGLLTEPGSPYDATTGPQR</sequence>